<organism evidence="2 3">
    <name type="scientific">Dryococelus australis</name>
    <dbReference type="NCBI Taxonomy" id="614101"/>
    <lineage>
        <taxon>Eukaryota</taxon>
        <taxon>Metazoa</taxon>
        <taxon>Ecdysozoa</taxon>
        <taxon>Arthropoda</taxon>
        <taxon>Hexapoda</taxon>
        <taxon>Insecta</taxon>
        <taxon>Pterygota</taxon>
        <taxon>Neoptera</taxon>
        <taxon>Polyneoptera</taxon>
        <taxon>Phasmatodea</taxon>
        <taxon>Verophasmatodea</taxon>
        <taxon>Anareolatae</taxon>
        <taxon>Phasmatidae</taxon>
        <taxon>Eurycanthinae</taxon>
        <taxon>Dryococelus</taxon>
    </lineage>
</organism>
<keyword evidence="3" id="KW-1185">Reference proteome</keyword>
<protein>
    <submittedName>
        <fullName evidence="2">Uncharacterized protein</fullName>
    </submittedName>
</protein>
<evidence type="ECO:0000313" key="3">
    <source>
        <dbReference type="Proteomes" id="UP001159363"/>
    </source>
</evidence>
<evidence type="ECO:0000256" key="1">
    <source>
        <dbReference type="SAM" id="MobiDB-lite"/>
    </source>
</evidence>
<evidence type="ECO:0000313" key="2">
    <source>
        <dbReference type="EMBL" id="KAJ8868569.1"/>
    </source>
</evidence>
<dbReference type="EMBL" id="JARBHB010000014">
    <property type="protein sequence ID" value="KAJ8868569.1"/>
    <property type="molecule type" value="Genomic_DNA"/>
</dbReference>
<proteinExistence type="predicted"/>
<gene>
    <name evidence="2" type="ORF">PR048_030107</name>
</gene>
<feature type="compositionally biased region" description="Basic and acidic residues" evidence="1">
    <location>
        <begin position="679"/>
        <end position="706"/>
    </location>
</feature>
<comment type="caution">
    <text evidence="2">The sequence shown here is derived from an EMBL/GenBank/DDBJ whole genome shotgun (WGS) entry which is preliminary data.</text>
</comment>
<dbReference type="Proteomes" id="UP001159363">
    <property type="component" value="Chromosome 13"/>
</dbReference>
<feature type="region of interest" description="Disordered" evidence="1">
    <location>
        <begin position="679"/>
        <end position="721"/>
    </location>
</feature>
<sequence length="721" mass="81764">MQQTADTLRDSIFRTCSRRTGMRDYHVYRYRRNTEPIYRVAHYSPTITQLSHEARTRRGKTVANDGCKVQAWVDINTMSCVQMIPVRGAVKGGFHKRIPATMTHIGRALKSAHFTVNSIHLRWLRVGSSPTSGQFFLLIPRVKVVEGEGTAILYATPMGNVGTLHNRTVTGCETLRNFPRIHQRIRVSIQRRVDACVRADGGRVVYYANEQCNGIHSNTIQPAGHTLLINIFQFQPFGFHSSAHVAQKQTRRMVPAHQNSVPFGKTLLATRIRLKIPTLRTKRLQAQTCLDDAKDRIRTISSSLHELLLCCLNYIKAYTARSMKKNLLPVPGGFVCILRSHKYDVDNMLKEKNIDKSDKRSSWSARRNFTQFDNTHPVTAKTTHNSHGRLHAILIQRWSSELFSVTLSTLSDIFTCFCQSIGVTLGLRNSESQGEEVCTSSRLSKHDHVHLLLVDQTTHELCKCFTVQKTFVRAHRAHEHTLYLKTITFPDTLSPRNDRDCNPMRVASSWLVDEGVNGKMAGARRGKPVPWIYNGRCPAQRVGMRIRRPCAHIASLTCDPRHTLCPTYAGMYARDLILHSTELRRKHYNLRIPRRSDEALGVRVTVVRIAPSLLAPERATTYVADTAVVWGFTRGSPVSSCVSIPSLLNPHLVHFSGWPEMARVLQVRQPGPRDEVLRTDEREVRRVRSSAEMKGQGEREIPEKTRRPAALSDTITTYENP</sequence>
<name>A0ABQ9G805_9NEOP</name>
<reference evidence="2 3" key="1">
    <citation type="submission" date="2023-02" db="EMBL/GenBank/DDBJ databases">
        <title>LHISI_Scaffold_Assembly.</title>
        <authorList>
            <person name="Stuart O.P."/>
            <person name="Cleave R."/>
            <person name="Magrath M.J.L."/>
            <person name="Mikheyev A.S."/>
        </authorList>
    </citation>
    <scope>NUCLEOTIDE SEQUENCE [LARGE SCALE GENOMIC DNA]</scope>
    <source>
        <strain evidence="2">Daus_M_001</strain>
        <tissue evidence="2">Leg muscle</tissue>
    </source>
</reference>
<accession>A0ABQ9G805</accession>